<accession>A0A068TMG2</accession>
<reference evidence="3" key="1">
    <citation type="journal article" date="2014" name="Science">
        <title>The coffee genome provides insight into the convergent evolution of caffeine biosynthesis.</title>
        <authorList>
            <person name="Denoeud F."/>
            <person name="Carretero-Paulet L."/>
            <person name="Dereeper A."/>
            <person name="Droc G."/>
            <person name="Guyot R."/>
            <person name="Pietrella M."/>
            <person name="Zheng C."/>
            <person name="Alberti A."/>
            <person name="Anthony F."/>
            <person name="Aprea G."/>
            <person name="Aury J.M."/>
            <person name="Bento P."/>
            <person name="Bernard M."/>
            <person name="Bocs S."/>
            <person name="Campa C."/>
            <person name="Cenci A."/>
            <person name="Combes M.C."/>
            <person name="Crouzillat D."/>
            <person name="Da Silva C."/>
            <person name="Daddiego L."/>
            <person name="De Bellis F."/>
            <person name="Dussert S."/>
            <person name="Garsmeur O."/>
            <person name="Gayraud T."/>
            <person name="Guignon V."/>
            <person name="Jahn K."/>
            <person name="Jamilloux V."/>
            <person name="Joet T."/>
            <person name="Labadie K."/>
            <person name="Lan T."/>
            <person name="Leclercq J."/>
            <person name="Lepelley M."/>
            <person name="Leroy T."/>
            <person name="Li L.T."/>
            <person name="Librado P."/>
            <person name="Lopez L."/>
            <person name="Munoz A."/>
            <person name="Noel B."/>
            <person name="Pallavicini A."/>
            <person name="Perrotta G."/>
            <person name="Poncet V."/>
            <person name="Pot D."/>
            <person name="Priyono X."/>
            <person name="Rigoreau M."/>
            <person name="Rouard M."/>
            <person name="Rozas J."/>
            <person name="Tranchant-Dubreuil C."/>
            <person name="VanBuren R."/>
            <person name="Zhang Q."/>
            <person name="Andrade A.C."/>
            <person name="Argout X."/>
            <person name="Bertrand B."/>
            <person name="de Kochko A."/>
            <person name="Graziosi G."/>
            <person name="Henry R.J."/>
            <person name="Jayarama X."/>
            <person name="Ming R."/>
            <person name="Nagai C."/>
            <person name="Rounsley S."/>
            <person name="Sankoff D."/>
            <person name="Giuliano G."/>
            <person name="Albert V.A."/>
            <person name="Wincker P."/>
            <person name="Lashermes P."/>
        </authorList>
    </citation>
    <scope>NUCLEOTIDE SEQUENCE [LARGE SCALE GENOMIC DNA]</scope>
    <source>
        <strain evidence="3">cv. DH200-94</strain>
    </source>
</reference>
<dbReference type="Pfam" id="PF05705">
    <property type="entry name" value="DUF829"/>
    <property type="match status" value="1"/>
</dbReference>
<evidence type="ECO:0008006" key="4">
    <source>
        <dbReference type="Google" id="ProtNLM"/>
    </source>
</evidence>
<dbReference type="PhylomeDB" id="A0A068TMG2"/>
<dbReference type="EMBL" id="HG739085">
    <property type="protein sequence ID" value="CDO97162.1"/>
    <property type="molecule type" value="Genomic_DNA"/>
</dbReference>
<dbReference type="FunCoup" id="A0A068TMG2">
    <property type="interactions" value="451"/>
</dbReference>
<evidence type="ECO:0000313" key="2">
    <source>
        <dbReference type="EMBL" id="CDO97162.1"/>
    </source>
</evidence>
<dbReference type="OrthoDB" id="77878at2759"/>
<feature type="region of interest" description="Disordered" evidence="1">
    <location>
        <begin position="337"/>
        <end position="366"/>
    </location>
</feature>
<keyword evidence="3" id="KW-1185">Reference proteome</keyword>
<dbReference type="SUPFAM" id="SSF53474">
    <property type="entry name" value="alpha/beta-Hydrolases"/>
    <property type="match status" value="1"/>
</dbReference>
<dbReference type="InParanoid" id="A0A068TMG2"/>
<proteinExistence type="predicted"/>
<dbReference type="Proteomes" id="UP000295252">
    <property type="component" value="Chromosome IV"/>
</dbReference>
<gene>
    <name evidence="2" type="ORF">GSCOC_T00014417001</name>
</gene>
<dbReference type="Gramene" id="CDO97162">
    <property type="protein sequence ID" value="CDO97162"/>
    <property type="gene ID" value="GSCOC_T00014417001"/>
</dbReference>
<dbReference type="OMA" id="WDIRFAG"/>
<dbReference type="PANTHER" id="PTHR12265:SF9">
    <property type="entry name" value="DUF829 DOMAIN PROTEIN"/>
    <property type="match status" value="1"/>
</dbReference>
<sequence>MLSKQGEEGGAGGRFYWVKGEQESGCVKKSRGIVVVFAWWGSIQETQLKDFTDLYSSLGWNSLVCLAHFLNPFTPERATSLAFCIVSQLVEELRSKPCPIVLASLSGGSQACLYKVFQIIDGGCEVQLNLNDSRLVRSCISGQIYDSGPVDVTSDLGARFSVHPTVLKMPGSAKLVSFVAKGVTSGLDALFITKFGSQQTDYWQSLYSSVSLGAPFLVLCSDCDDLAPYPIICNFSQRLRDAGGAVEIVKWKNSPHVGHYSSYPIQYRAAVAELLERSNSIFFHKIQRLGEQIGTDLGGMPGEISDLICDLQNAAVNSNQSLRRVAVGPEDHFFLPGSMEHDNFRDSRSSQEDRKEKLPSDTNPRMDAHGVLGQILFDACVPKNIEGWDIKFSGALNGQPFASASRRSPLKAIKFIGRSRL</sequence>
<dbReference type="AlphaFoldDB" id="A0A068TMG2"/>
<evidence type="ECO:0000256" key="1">
    <source>
        <dbReference type="SAM" id="MobiDB-lite"/>
    </source>
</evidence>
<dbReference type="InterPro" id="IPR008547">
    <property type="entry name" value="DUF829_TMEM53"/>
</dbReference>
<evidence type="ECO:0000313" key="3">
    <source>
        <dbReference type="Proteomes" id="UP000295252"/>
    </source>
</evidence>
<organism evidence="2 3">
    <name type="scientific">Coffea canephora</name>
    <name type="common">Robusta coffee</name>
    <dbReference type="NCBI Taxonomy" id="49390"/>
    <lineage>
        <taxon>Eukaryota</taxon>
        <taxon>Viridiplantae</taxon>
        <taxon>Streptophyta</taxon>
        <taxon>Embryophyta</taxon>
        <taxon>Tracheophyta</taxon>
        <taxon>Spermatophyta</taxon>
        <taxon>Magnoliopsida</taxon>
        <taxon>eudicotyledons</taxon>
        <taxon>Gunneridae</taxon>
        <taxon>Pentapetalae</taxon>
        <taxon>asterids</taxon>
        <taxon>lamiids</taxon>
        <taxon>Gentianales</taxon>
        <taxon>Rubiaceae</taxon>
        <taxon>Ixoroideae</taxon>
        <taxon>Gardenieae complex</taxon>
        <taxon>Bertiereae - Coffeeae clade</taxon>
        <taxon>Coffeeae</taxon>
        <taxon>Coffea</taxon>
    </lineage>
</organism>
<name>A0A068TMG2_COFCA</name>
<dbReference type="PANTHER" id="PTHR12265">
    <property type="entry name" value="TRANSMEMBRANE PROTEIN 53"/>
    <property type="match status" value="1"/>
</dbReference>
<dbReference type="InterPro" id="IPR029058">
    <property type="entry name" value="AB_hydrolase_fold"/>
</dbReference>
<protein>
    <recommendedName>
        <fullName evidence="4">Alpha/beta hydrolase fold-3 domain-containing protein</fullName>
    </recommendedName>
</protein>